<dbReference type="RefSeq" id="WP_186970181.1">
    <property type="nucleotide sequence ID" value="NZ_JACOPK010000007.1"/>
</dbReference>
<sequence>MPRLEQTIDAVFSDRDITPSDVPQLDLYMDQVLTLFDRTLSESKRAPGDKLLTKTMVNNYVKEGLMTPVRGKKYTREQIMQLLCVYHLKQTLRLSDVKALTGRTDVDFEACYAALLEDKEQMRTFIPELLRSQLTNDASDPNDRLRLCLALSEVANYLRRLCESMIDAIPSEEKGD</sequence>
<name>A0ABR7GNY1_9FIRM</name>
<dbReference type="InterPro" id="IPR014975">
    <property type="entry name" value="DUF1836"/>
</dbReference>
<dbReference type="Pfam" id="PF08876">
    <property type="entry name" value="DUF1836"/>
    <property type="match status" value="1"/>
</dbReference>
<evidence type="ECO:0000313" key="1">
    <source>
        <dbReference type="EMBL" id="MBC5696005.1"/>
    </source>
</evidence>
<proteinExistence type="predicted"/>
<evidence type="ECO:0000313" key="2">
    <source>
        <dbReference type="Proteomes" id="UP000641741"/>
    </source>
</evidence>
<comment type="caution">
    <text evidence="1">The sequence shown here is derived from an EMBL/GenBank/DDBJ whole genome shotgun (WGS) entry which is preliminary data.</text>
</comment>
<dbReference type="PANTHER" id="PTHR40056:SF1">
    <property type="entry name" value="DUF1836 DOMAIN-CONTAINING PROTEIN"/>
    <property type="match status" value="1"/>
</dbReference>
<dbReference type="EMBL" id="JACOPK010000007">
    <property type="protein sequence ID" value="MBC5696005.1"/>
    <property type="molecule type" value="Genomic_DNA"/>
</dbReference>
<accession>A0ABR7GNY1</accession>
<organism evidence="1 2">
    <name type="scientific">Agathobaculum hominis</name>
    <dbReference type="NCBI Taxonomy" id="2763014"/>
    <lineage>
        <taxon>Bacteria</taxon>
        <taxon>Bacillati</taxon>
        <taxon>Bacillota</taxon>
        <taxon>Clostridia</taxon>
        <taxon>Eubacteriales</taxon>
        <taxon>Butyricicoccaceae</taxon>
        <taxon>Agathobaculum</taxon>
    </lineage>
</organism>
<keyword evidence="2" id="KW-1185">Reference proteome</keyword>
<protein>
    <submittedName>
        <fullName evidence="1">DUF1836 domain-containing protein</fullName>
    </submittedName>
</protein>
<dbReference type="PANTHER" id="PTHR40056">
    <property type="entry name" value="HYPOTHETICAL CYTOSOLIC PROTEIN"/>
    <property type="match status" value="1"/>
</dbReference>
<dbReference type="Proteomes" id="UP000641741">
    <property type="component" value="Unassembled WGS sequence"/>
</dbReference>
<gene>
    <name evidence="1" type="ORF">H8S02_08605</name>
</gene>
<reference evidence="1 2" key="1">
    <citation type="submission" date="2020-08" db="EMBL/GenBank/DDBJ databases">
        <title>Genome public.</title>
        <authorList>
            <person name="Liu C."/>
            <person name="Sun Q."/>
        </authorList>
    </citation>
    <scope>NUCLEOTIDE SEQUENCE [LARGE SCALE GENOMIC DNA]</scope>
    <source>
        <strain evidence="1 2">M2</strain>
    </source>
</reference>